<dbReference type="Pfam" id="PF02798">
    <property type="entry name" value="GST_N"/>
    <property type="match status" value="1"/>
</dbReference>
<keyword evidence="5" id="KW-0963">Cytoplasm</keyword>
<sequence>MTEVKLHGVLLSPYVYRVIWALKLKGVPYEFVAEDLSNKSDLLLKYNPVYKKIPVLVHGEKPVSESMVILEYIEEMWPQNPSLMPNDPYDRALARFWIKFIEDKIVAILGLFRSITGQELENATKELLEILQTLEEHVLGEKFFFNGDNIGLVDIAFGSMLFWMQVIGDVVGVKPFESHKFPSLHAWFENFKQIPVIEENFPNRDEYFVYIKRRREELLASA</sequence>
<dbReference type="FunFam" id="1.20.1050.10:FF:000012">
    <property type="entry name" value="Tau class glutathione S-transferase"/>
    <property type="match status" value="1"/>
</dbReference>
<evidence type="ECO:0000259" key="7">
    <source>
        <dbReference type="PROSITE" id="PS50405"/>
    </source>
</evidence>
<evidence type="ECO:0000313" key="9">
    <source>
        <dbReference type="EMBL" id="KAK9183105.1"/>
    </source>
</evidence>
<dbReference type="GO" id="GO:0006749">
    <property type="term" value="P:glutathione metabolic process"/>
    <property type="evidence" value="ECO:0007669"/>
    <property type="project" value="InterPro"/>
</dbReference>
<evidence type="ECO:0000256" key="1">
    <source>
        <dbReference type="ARBA" id="ARBA00022575"/>
    </source>
</evidence>
<reference evidence="8 10" key="1">
    <citation type="submission" date="2024-05" db="EMBL/GenBank/DDBJ databases">
        <title>Haplotype-resolved chromosome-level genome assembly of Huyou (Citrus changshanensis).</title>
        <authorList>
            <person name="Miao C."/>
            <person name="Chen W."/>
            <person name="Wu Y."/>
            <person name="Wang L."/>
            <person name="Zhao S."/>
            <person name="Grierson D."/>
            <person name="Xu C."/>
            <person name="Chen K."/>
        </authorList>
    </citation>
    <scope>NUCLEOTIDE SEQUENCE [LARGE SCALE GENOMIC DNA]</scope>
    <source>
        <strain evidence="8">01-14</strain>
        <tissue evidence="8">Leaf</tissue>
    </source>
</reference>
<dbReference type="SUPFAM" id="SSF47616">
    <property type="entry name" value="GST C-terminal domain-like"/>
    <property type="match status" value="1"/>
</dbReference>
<dbReference type="FunFam" id="3.40.30.10:FF:000044">
    <property type="entry name" value="Glutathione S-transferase GSTU6"/>
    <property type="match status" value="1"/>
</dbReference>
<dbReference type="Gene3D" id="1.20.1050.10">
    <property type="match status" value="1"/>
</dbReference>
<evidence type="ECO:0000313" key="10">
    <source>
        <dbReference type="Proteomes" id="UP001428341"/>
    </source>
</evidence>
<dbReference type="EC" id="2.5.1.18" evidence="5"/>
<comment type="function">
    <text evidence="5">Is involved in the conjugation of reduced glutathione to a wide number of exogenous and endogenous hydrophobic electrophiles.</text>
</comment>
<dbReference type="InterPro" id="IPR010987">
    <property type="entry name" value="Glutathione-S-Trfase_C-like"/>
</dbReference>
<evidence type="ECO:0000256" key="4">
    <source>
        <dbReference type="ARBA" id="ARBA00047960"/>
    </source>
</evidence>
<comment type="similarity">
    <text evidence="3">Belongs to the GST superfamily. Tau family.</text>
</comment>
<evidence type="ECO:0000256" key="3">
    <source>
        <dbReference type="ARBA" id="ARBA00025743"/>
    </source>
</evidence>
<dbReference type="InterPro" id="IPR036282">
    <property type="entry name" value="Glutathione-S-Trfase_C_sf"/>
</dbReference>
<dbReference type="InterPro" id="IPR045074">
    <property type="entry name" value="GST_C_Tau"/>
</dbReference>
<dbReference type="SFLD" id="SFLDG00358">
    <property type="entry name" value="Main_(cytGST)"/>
    <property type="match status" value="1"/>
</dbReference>
<name>A0AAP0LU25_9ROSI</name>
<comment type="subcellular location">
    <subcellularLocation>
        <location evidence="5">Cytoplasm</location>
        <location evidence="5">Cytosol</location>
    </subcellularLocation>
</comment>
<dbReference type="GO" id="GO:0004364">
    <property type="term" value="F:glutathione transferase activity"/>
    <property type="evidence" value="ECO:0007669"/>
    <property type="project" value="UniProtKB-UniRule"/>
</dbReference>
<comment type="catalytic activity">
    <reaction evidence="4 5">
        <text>RX + glutathione = an S-substituted glutathione + a halide anion + H(+)</text>
        <dbReference type="Rhea" id="RHEA:16437"/>
        <dbReference type="ChEBI" id="CHEBI:15378"/>
        <dbReference type="ChEBI" id="CHEBI:16042"/>
        <dbReference type="ChEBI" id="CHEBI:17792"/>
        <dbReference type="ChEBI" id="CHEBI:57925"/>
        <dbReference type="ChEBI" id="CHEBI:90779"/>
        <dbReference type="EC" id="2.5.1.18"/>
    </reaction>
</comment>
<dbReference type="InterPro" id="IPR045073">
    <property type="entry name" value="Omega/Tau-like"/>
</dbReference>
<dbReference type="AlphaFoldDB" id="A0AAP0LU25"/>
<dbReference type="PANTHER" id="PTHR11260:SF679">
    <property type="entry name" value="GLUTATHIONE TRANSFERASE"/>
    <property type="match status" value="1"/>
</dbReference>
<dbReference type="EMBL" id="JBCGBO010000024">
    <property type="protein sequence ID" value="KAK9183103.1"/>
    <property type="molecule type" value="Genomic_DNA"/>
</dbReference>
<dbReference type="PROSITE" id="PS50405">
    <property type="entry name" value="GST_CTER"/>
    <property type="match status" value="1"/>
</dbReference>
<keyword evidence="2 5" id="KW-0808">Transferase</keyword>
<organism evidence="8 10">
    <name type="scientific">Citrus x changshan-huyou</name>
    <dbReference type="NCBI Taxonomy" id="2935761"/>
    <lineage>
        <taxon>Eukaryota</taxon>
        <taxon>Viridiplantae</taxon>
        <taxon>Streptophyta</taxon>
        <taxon>Embryophyta</taxon>
        <taxon>Tracheophyta</taxon>
        <taxon>Spermatophyta</taxon>
        <taxon>Magnoliopsida</taxon>
        <taxon>eudicotyledons</taxon>
        <taxon>Gunneridae</taxon>
        <taxon>Pentapetalae</taxon>
        <taxon>rosids</taxon>
        <taxon>malvids</taxon>
        <taxon>Sapindales</taxon>
        <taxon>Rutaceae</taxon>
        <taxon>Aurantioideae</taxon>
        <taxon>Citrus</taxon>
    </lineage>
</organism>
<keyword evidence="1" id="KW-0216">Detoxification</keyword>
<dbReference type="InterPro" id="IPR036249">
    <property type="entry name" value="Thioredoxin-like_sf"/>
</dbReference>
<dbReference type="SFLD" id="SFLDG01152">
    <property type="entry name" value="Main.3:_Omega-_and_Tau-like"/>
    <property type="match status" value="1"/>
</dbReference>
<dbReference type="PROSITE" id="PS50404">
    <property type="entry name" value="GST_NTER"/>
    <property type="match status" value="1"/>
</dbReference>
<proteinExistence type="inferred from homology"/>
<dbReference type="CDD" id="cd03185">
    <property type="entry name" value="GST_C_Tau"/>
    <property type="match status" value="1"/>
</dbReference>
<comment type="caution">
    <text evidence="8">The sequence shown here is derived from an EMBL/GenBank/DDBJ whole genome shotgun (WGS) entry which is preliminary data.</text>
</comment>
<feature type="domain" description="GST C-terminal" evidence="7">
    <location>
        <begin position="87"/>
        <end position="209"/>
    </location>
</feature>
<accession>A0AAP0LU25</accession>
<dbReference type="InterPro" id="IPR004045">
    <property type="entry name" value="Glutathione_S-Trfase_N"/>
</dbReference>
<dbReference type="CDD" id="cd03058">
    <property type="entry name" value="GST_N_Tau"/>
    <property type="match status" value="1"/>
</dbReference>
<protein>
    <recommendedName>
        <fullName evidence="5">Glutathione S-transferase</fullName>
        <ecNumber evidence="5">2.5.1.18</ecNumber>
    </recommendedName>
</protein>
<dbReference type="Pfam" id="PF13410">
    <property type="entry name" value="GST_C_2"/>
    <property type="match status" value="1"/>
</dbReference>
<keyword evidence="10" id="KW-1185">Reference proteome</keyword>
<dbReference type="Gene3D" id="3.40.30.10">
    <property type="entry name" value="Glutaredoxin"/>
    <property type="match status" value="1"/>
</dbReference>
<dbReference type="GO" id="GO:0005829">
    <property type="term" value="C:cytosol"/>
    <property type="evidence" value="ECO:0007669"/>
    <property type="project" value="UniProtKB-SubCell"/>
</dbReference>
<dbReference type="EMBL" id="JBCGBO010000024">
    <property type="protein sequence ID" value="KAK9183105.1"/>
    <property type="molecule type" value="Genomic_DNA"/>
</dbReference>
<feature type="domain" description="GST N-terminal" evidence="6">
    <location>
        <begin position="2"/>
        <end position="81"/>
    </location>
</feature>
<evidence type="ECO:0000256" key="5">
    <source>
        <dbReference type="RuleBase" id="RU369102"/>
    </source>
</evidence>
<dbReference type="SFLD" id="SFLDS00019">
    <property type="entry name" value="Glutathione_Transferase_(cytos"/>
    <property type="match status" value="1"/>
</dbReference>
<dbReference type="Proteomes" id="UP001428341">
    <property type="component" value="Unassembled WGS sequence"/>
</dbReference>
<gene>
    <name evidence="8" type="ORF">WN944_026252</name>
    <name evidence="9" type="ORF">WN944_026254</name>
</gene>
<dbReference type="InterPro" id="IPR040079">
    <property type="entry name" value="Glutathione_S-Trfase"/>
</dbReference>
<dbReference type="PANTHER" id="PTHR11260">
    <property type="entry name" value="GLUTATHIONE S-TRANSFERASE, GST, SUPERFAMILY, GST DOMAIN CONTAINING"/>
    <property type="match status" value="1"/>
</dbReference>
<dbReference type="GO" id="GO:0009407">
    <property type="term" value="P:toxin catabolic process"/>
    <property type="evidence" value="ECO:0007669"/>
    <property type="project" value="UniProtKB-ARBA"/>
</dbReference>
<evidence type="ECO:0000313" key="8">
    <source>
        <dbReference type="EMBL" id="KAK9183103.1"/>
    </source>
</evidence>
<evidence type="ECO:0000256" key="2">
    <source>
        <dbReference type="ARBA" id="ARBA00022679"/>
    </source>
</evidence>
<evidence type="ECO:0000259" key="6">
    <source>
        <dbReference type="PROSITE" id="PS50404"/>
    </source>
</evidence>
<dbReference type="SUPFAM" id="SSF52833">
    <property type="entry name" value="Thioredoxin-like"/>
    <property type="match status" value="1"/>
</dbReference>